<evidence type="ECO:0000256" key="3">
    <source>
        <dbReference type="ARBA" id="ARBA00022578"/>
    </source>
</evidence>
<keyword evidence="4" id="KW-0238">DNA-binding</keyword>
<evidence type="ECO:0000256" key="5">
    <source>
        <dbReference type="ARBA" id="ARBA00023172"/>
    </source>
</evidence>
<dbReference type="EMBL" id="MCZF01000102">
    <property type="protein sequence ID" value="PMM55620.1"/>
    <property type="molecule type" value="Genomic_DNA"/>
</dbReference>
<dbReference type="Pfam" id="PF13936">
    <property type="entry name" value="HTH_38"/>
    <property type="match status" value="1"/>
</dbReference>
<evidence type="ECO:0000256" key="2">
    <source>
        <dbReference type="ARBA" id="ARBA00006363"/>
    </source>
</evidence>
<dbReference type="Proteomes" id="UP000235533">
    <property type="component" value="Unassembled WGS sequence"/>
</dbReference>
<comment type="function">
    <text evidence="1">Required for the transposition of the insertion element.</text>
</comment>
<keyword evidence="3" id="KW-0815">Transposition</keyword>
<organism evidence="8 9">
    <name type="scientific">Vibrio splendidus</name>
    <dbReference type="NCBI Taxonomy" id="29497"/>
    <lineage>
        <taxon>Bacteria</taxon>
        <taxon>Pseudomonadati</taxon>
        <taxon>Pseudomonadota</taxon>
        <taxon>Gammaproteobacteria</taxon>
        <taxon>Vibrionales</taxon>
        <taxon>Vibrionaceae</taxon>
        <taxon>Vibrio</taxon>
    </lineage>
</organism>
<dbReference type="InterPro" id="IPR012337">
    <property type="entry name" value="RNaseH-like_sf"/>
</dbReference>
<accession>A0A2N7JRA0</accession>
<evidence type="ECO:0000259" key="7">
    <source>
        <dbReference type="PROSITE" id="PS50994"/>
    </source>
</evidence>
<dbReference type="AlphaFoldDB" id="A0A2N7JRA0"/>
<dbReference type="InterPro" id="IPR036397">
    <property type="entry name" value="RNaseH_sf"/>
</dbReference>
<dbReference type="InterPro" id="IPR001598">
    <property type="entry name" value="Transposase_IS30_CS"/>
</dbReference>
<dbReference type="SUPFAM" id="SSF46689">
    <property type="entry name" value="Homeodomain-like"/>
    <property type="match status" value="1"/>
</dbReference>
<dbReference type="PANTHER" id="PTHR10948:SF23">
    <property type="entry name" value="TRANSPOSASE INSI FOR INSERTION SEQUENCE ELEMENT IS30A-RELATED"/>
    <property type="match status" value="1"/>
</dbReference>
<evidence type="ECO:0000256" key="4">
    <source>
        <dbReference type="ARBA" id="ARBA00023125"/>
    </source>
</evidence>
<feature type="domain" description="Integrase catalytic" evidence="7">
    <location>
        <begin position="156"/>
        <end position="317"/>
    </location>
</feature>
<dbReference type="PROSITE" id="PS01043">
    <property type="entry name" value="TRANSPOSASE_IS30"/>
    <property type="match status" value="1"/>
</dbReference>
<comment type="caution">
    <text evidence="8">The sequence shown here is derived from an EMBL/GenBank/DDBJ whole genome shotgun (WGS) entry which is preliminary data.</text>
</comment>
<dbReference type="InterPro" id="IPR053392">
    <property type="entry name" value="Transposase_IS30-like"/>
</dbReference>
<dbReference type="PANTHER" id="PTHR10948">
    <property type="entry name" value="TRANSPOSASE"/>
    <property type="match status" value="1"/>
</dbReference>
<feature type="region of interest" description="Disordered" evidence="6">
    <location>
        <begin position="47"/>
        <end position="70"/>
    </location>
</feature>
<dbReference type="NCBIfam" id="NF033563">
    <property type="entry name" value="transpos_IS30"/>
    <property type="match status" value="1"/>
</dbReference>
<dbReference type="InterPro" id="IPR051917">
    <property type="entry name" value="Transposase-Integrase"/>
</dbReference>
<dbReference type="SUPFAM" id="SSF53098">
    <property type="entry name" value="Ribonuclease H-like"/>
    <property type="match status" value="1"/>
</dbReference>
<dbReference type="GO" id="GO:0004803">
    <property type="term" value="F:transposase activity"/>
    <property type="evidence" value="ECO:0007669"/>
    <property type="project" value="InterPro"/>
</dbReference>
<dbReference type="InterPro" id="IPR009057">
    <property type="entry name" value="Homeodomain-like_sf"/>
</dbReference>
<sequence length="320" mass="36694">MPKTYTRLTEDERYQIYEGATDKLSHRKIASLINRHHSVVSREIKRNTGLRGYRPNQANEKAKQRHKGRPRRIKLTSEVQEMLSVNIKKDWSPEQIQGRLKAEGLEVVCATTIYGFIHKDKASGGDLHKHLRHRKPYKKRTGSTEARGQIVGRVSIDERPSIVDEKIRLGDWEADTVIGKGHKGVLVTLADRVSKKTLIGRAPSKHAKVVTAVIIELLQSEKEQLKTITFDNGKEFAYHAQIKEVLEVDTYFAHPYHSWERGLNENHNGLIRQYLPKGMALDKVTDEQISLIQNKLNNRPRKLLGYKTPNEVYDELCLVA</sequence>
<dbReference type="Gene3D" id="3.30.420.10">
    <property type="entry name" value="Ribonuclease H-like superfamily/Ribonuclease H"/>
    <property type="match status" value="1"/>
</dbReference>
<protein>
    <recommendedName>
        <fullName evidence="7">Integrase catalytic domain-containing protein</fullName>
    </recommendedName>
</protein>
<dbReference type="GO" id="GO:0005829">
    <property type="term" value="C:cytosol"/>
    <property type="evidence" value="ECO:0007669"/>
    <property type="project" value="TreeGrafter"/>
</dbReference>
<keyword evidence="5" id="KW-0233">DNA recombination</keyword>
<proteinExistence type="inferred from homology"/>
<dbReference type="GO" id="GO:0006313">
    <property type="term" value="P:DNA transposition"/>
    <property type="evidence" value="ECO:0007669"/>
    <property type="project" value="InterPro"/>
</dbReference>
<dbReference type="InterPro" id="IPR025246">
    <property type="entry name" value="IS30-like_HTH"/>
</dbReference>
<dbReference type="InterPro" id="IPR001584">
    <property type="entry name" value="Integrase_cat-core"/>
</dbReference>
<dbReference type="GO" id="GO:0015074">
    <property type="term" value="P:DNA integration"/>
    <property type="evidence" value="ECO:0007669"/>
    <property type="project" value="InterPro"/>
</dbReference>
<dbReference type="RefSeq" id="WP_102552320.1">
    <property type="nucleotide sequence ID" value="NZ_MCZF01000102.1"/>
</dbReference>
<dbReference type="PROSITE" id="PS50994">
    <property type="entry name" value="INTEGRASE"/>
    <property type="match status" value="1"/>
</dbReference>
<dbReference type="GO" id="GO:0003677">
    <property type="term" value="F:DNA binding"/>
    <property type="evidence" value="ECO:0007669"/>
    <property type="project" value="UniProtKB-KW"/>
</dbReference>
<evidence type="ECO:0000313" key="8">
    <source>
        <dbReference type="EMBL" id="PMM55620.1"/>
    </source>
</evidence>
<name>A0A2N7JRA0_VIBSP</name>
<evidence type="ECO:0000256" key="1">
    <source>
        <dbReference type="ARBA" id="ARBA00002190"/>
    </source>
</evidence>
<comment type="similarity">
    <text evidence="2">Belongs to the transposase IS30 family.</text>
</comment>
<gene>
    <name evidence="8" type="ORF">BCT54_03330</name>
</gene>
<evidence type="ECO:0000256" key="6">
    <source>
        <dbReference type="SAM" id="MobiDB-lite"/>
    </source>
</evidence>
<evidence type="ECO:0000313" key="9">
    <source>
        <dbReference type="Proteomes" id="UP000235533"/>
    </source>
</evidence>
<reference evidence="9" key="1">
    <citation type="submission" date="2016-07" db="EMBL/GenBank/DDBJ databases">
        <title>Nontailed viruses are major unrecognized killers of bacteria in the ocean.</title>
        <authorList>
            <person name="Kauffman K."/>
            <person name="Hussain F."/>
            <person name="Yang J."/>
            <person name="Arevalo P."/>
            <person name="Brown J."/>
            <person name="Cutler M."/>
            <person name="Kelly L."/>
            <person name="Polz M.F."/>
        </authorList>
    </citation>
    <scope>NUCLEOTIDE SEQUENCE [LARGE SCALE GENOMIC DNA]</scope>
    <source>
        <strain evidence="9">10N.261.48.B5</strain>
    </source>
</reference>